<sequence>MDYTELKNKFMRNVHPRVDKLVSSVNQQKLHRLKSKELSLTRSVTITSTKYKQCSVLPSLVLIEYRPPLRDSNNTTRSTIPPYPFTRTSVSYKSITLNNFYHSRTCRLLIHWTFHRTLRKNNDYKSFLSVAGLYNLFTSPLNVAFKYLKKKNGVFITIDFVLTIVKVVLSDIGYGATYYQSLIINTILLCCNSVLKTNKHISKEKRT</sequence>
<keyword evidence="1" id="KW-0472">Membrane</keyword>
<proteinExistence type="predicted"/>
<gene>
    <name evidence="2" type="ORF">AGLY_009905</name>
</gene>
<organism evidence="2 3">
    <name type="scientific">Aphis glycines</name>
    <name type="common">Soybean aphid</name>
    <dbReference type="NCBI Taxonomy" id="307491"/>
    <lineage>
        <taxon>Eukaryota</taxon>
        <taxon>Metazoa</taxon>
        <taxon>Ecdysozoa</taxon>
        <taxon>Arthropoda</taxon>
        <taxon>Hexapoda</taxon>
        <taxon>Insecta</taxon>
        <taxon>Pterygota</taxon>
        <taxon>Neoptera</taxon>
        <taxon>Paraneoptera</taxon>
        <taxon>Hemiptera</taxon>
        <taxon>Sternorrhyncha</taxon>
        <taxon>Aphidomorpha</taxon>
        <taxon>Aphidoidea</taxon>
        <taxon>Aphididae</taxon>
        <taxon>Aphidini</taxon>
        <taxon>Aphis</taxon>
        <taxon>Aphis</taxon>
    </lineage>
</organism>
<evidence type="ECO:0000313" key="3">
    <source>
        <dbReference type="Proteomes" id="UP000475862"/>
    </source>
</evidence>
<dbReference type="AlphaFoldDB" id="A0A6G0TH65"/>
<feature type="transmembrane region" description="Helical" evidence="1">
    <location>
        <begin position="178"/>
        <end position="195"/>
    </location>
</feature>
<accession>A0A6G0TH65</accession>
<evidence type="ECO:0000256" key="1">
    <source>
        <dbReference type="SAM" id="Phobius"/>
    </source>
</evidence>
<keyword evidence="1" id="KW-0812">Transmembrane</keyword>
<dbReference type="Proteomes" id="UP000475862">
    <property type="component" value="Unassembled WGS sequence"/>
</dbReference>
<reference evidence="2 3" key="1">
    <citation type="submission" date="2019-08" db="EMBL/GenBank/DDBJ databases">
        <title>The genome of the soybean aphid Biotype 1, its phylome, world population structure and adaptation to the North American continent.</title>
        <authorList>
            <person name="Giordano R."/>
            <person name="Donthu R.K."/>
            <person name="Hernandez A.G."/>
            <person name="Wright C.L."/>
            <person name="Zimin A.V."/>
        </authorList>
    </citation>
    <scope>NUCLEOTIDE SEQUENCE [LARGE SCALE GENOMIC DNA]</scope>
    <source>
        <tissue evidence="2">Whole aphids</tissue>
    </source>
</reference>
<comment type="caution">
    <text evidence="2">The sequence shown here is derived from an EMBL/GenBank/DDBJ whole genome shotgun (WGS) entry which is preliminary data.</text>
</comment>
<evidence type="ECO:0000313" key="2">
    <source>
        <dbReference type="EMBL" id="KAE9532824.1"/>
    </source>
</evidence>
<keyword evidence="1" id="KW-1133">Transmembrane helix</keyword>
<protein>
    <submittedName>
        <fullName evidence="2">Uncharacterized protein</fullName>
    </submittedName>
</protein>
<name>A0A6G0TH65_APHGL</name>
<keyword evidence="3" id="KW-1185">Reference proteome</keyword>
<dbReference type="EMBL" id="VYZN01000038">
    <property type="protein sequence ID" value="KAE9532824.1"/>
    <property type="molecule type" value="Genomic_DNA"/>
</dbReference>